<reference evidence="4" key="1">
    <citation type="submission" date="2015-07" db="EMBL/GenBank/DDBJ databases">
        <title>Genome sequencing project for genomic taxonomy and phylogenomics of Bacillus-like bacteria.</title>
        <authorList>
            <person name="Liu B."/>
            <person name="Wang J."/>
            <person name="Zhu Y."/>
            <person name="Liu G."/>
            <person name="Chen Q."/>
            <person name="Chen Z."/>
            <person name="Lan J."/>
            <person name="Che J."/>
            <person name="Ge C."/>
            <person name="Shi H."/>
            <person name="Pan Z."/>
            <person name="Liu X."/>
        </authorList>
    </citation>
    <scope>NUCLEOTIDE SEQUENCE [LARGE SCALE GENOMIC DNA]</scope>
    <source>
        <strain evidence="4">FJAT-27997</strain>
    </source>
</reference>
<organism evidence="3 4">
    <name type="scientific">Peribacillus loiseleuriae</name>
    <dbReference type="NCBI Taxonomy" id="1679170"/>
    <lineage>
        <taxon>Bacteria</taxon>
        <taxon>Bacillati</taxon>
        <taxon>Bacillota</taxon>
        <taxon>Bacilli</taxon>
        <taxon>Bacillales</taxon>
        <taxon>Bacillaceae</taxon>
        <taxon>Peribacillus</taxon>
    </lineage>
</organism>
<proteinExistence type="predicted"/>
<gene>
    <name evidence="3" type="ORF">AC625_06625</name>
</gene>
<evidence type="ECO:0000313" key="3">
    <source>
        <dbReference type="EMBL" id="KMY49236.1"/>
    </source>
</evidence>
<dbReference type="OrthoDB" id="2615463at2"/>
<protein>
    <recommendedName>
        <fullName evidence="5">Lipoprotein</fullName>
    </recommendedName>
</protein>
<dbReference type="PROSITE" id="PS51257">
    <property type="entry name" value="PROKAR_LIPOPROTEIN"/>
    <property type="match status" value="1"/>
</dbReference>
<evidence type="ECO:0000256" key="1">
    <source>
        <dbReference type="ARBA" id="ARBA00022729"/>
    </source>
</evidence>
<feature type="signal peptide" evidence="2">
    <location>
        <begin position="1"/>
        <end position="20"/>
    </location>
</feature>
<dbReference type="PATRIC" id="fig|1679170.3.peg.1426"/>
<keyword evidence="1 2" id="KW-0732">Signal</keyword>
<evidence type="ECO:0008006" key="5">
    <source>
        <dbReference type="Google" id="ProtNLM"/>
    </source>
</evidence>
<keyword evidence="4" id="KW-1185">Reference proteome</keyword>
<feature type="chain" id="PRO_5039025040" description="Lipoprotein" evidence="2">
    <location>
        <begin position="21"/>
        <end position="117"/>
    </location>
</feature>
<dbReference type="STRING" id="1679170.AC625_06625"/>
<comment type="caution">
    <text evidence="3">The sequence shown here is derived from an EMBL/GenBank/DDBJ whole genome shotgun (WGS) entry which is preliminary data.</text>
</comment>
<name>A0A0K9GRK8_9BACI</name>
<accession>A0A0K9GRK8</accession>
<sequence>MKKSLFSLLFIIILAGCSSSVDGNKSKMSMETFVQAFEQEGFEIDVDKKPMYSLIGAKDGIIFENDNRPVKIYEFDSEDSIKKAKEALPAAKDWDRNGLFLLETKDEKSKETFNKVK</sequence>
<dbReference type="AlphaFoldDB" id="A0A0K9GRK8"/>
<dbReference type="Proteomes" id="UP000037146">
    <property type="component" value="Unassembled WGS sequence"/>
</dbReference>
<dbReference type="Pfam" id="PF08139">
    <property type="entry name" value="LPAM_1"/>
    <property type="match status" value="1"/>
</dbReference>
<dbReference type="EMBL" id="LFZW01000001">
    <property type="protein sequence ID" value="KMY49236.1"/>
    <property type="molecule type" value="Genomic_DNA"/>
</dbReference>
<evidence type="ECO:0000256" key="2">
    <source>
        <dbReference type="SAM" id="SignalP"/>
    </source>
</evidence>
<dbReference type="InterPro" id="IPR012640">
    <property type="entry name" value="Membr_lipoprot_lipid_attach_CS"/>
</dbReference>
<dbReference type="RefSeq" id="WP_049680569.1">
    <property type="nucleotide sequence ID" value="NZ_LFZW01000001.1"/>
</dbReference>
<evidence type="ECO:0000313" key="4">
    <source>
        <dbReference type="Proteomes" id="UP000037146"/>
    </source>
</evidence>